<dbReference type="InterPro" id="IPR036028">
    <property type="entry name" value="SH3-like_dom_sf"/>
</dbReference>
<evidence type="ECO:0000256" key="8">
    <source>
        <dbReference type="SAM" id="Phobius"/>
    </source>
</evidence>
<keyword evidence="2 6" id="KW-0728">SH3 domain</keyword>
<gene>
    <name evidence="10" type="ORF">AMSG_08698</name>
</gene>
<dbReference type="Pfam" id="PF14604">
    <property type="entry name" value="SH3_9"/>
    <property type="match status" value="1"/>
</dbReference>
<organism evidence="10 11">
    <name type="scientific">Thecamonas trahens ATCC 50062</name>
    <dbReference type="NCBI Taxonomy" id="461836"/>
    <lineage>
        <taxon>Eukaryota</taxon>
        <taxon>Apusozoa</taxon>
        <taxon>Apusomonadida</taxon>
        <taxon>Apusomonadidae</taxon>
        <taxon>Thecamonas</taxon>
    </lineage>
</organism>
<evidence type="ECO:0000313" key="10">
    <source>
        <dbReference type="EMBL" id="KNC52806.1"/>
    </source>
</evidence>
<evidence type="ECO:0000256" key="4">
    <source>
        <dbReference type="ARBA" id="ARBA00022989"/>
    </source>
</evidence>
<dbReference type="InterPro" id="IPR001452">
    <property type="entry name" value="SH3_domain"/>
</dbReference>
<feature type="compositionally biased region" description="Low complexity" evidence="7">
    <location>
        <begin position="90"/>
        <end position="101"/>
    </location>
</feature>
<feature type="transmembrane region" description="Helical" evidence="8">
    <location>
        <begin position="422"/>
        <end position="444"/>
    </location>
</feature>
<evidence type="ECO:0000259" key="9">
    <source>
        <dbReference type="PROSITE" id="PS50002"/>
    </source>
</evidence>
<dbReference type="GeneID" id="25567331"/>
<name>A0A0L0DL90_THETB</name>
<feature type="domain" description="SH3" evidence="9">
    <location>
        <begin position="184"/>
        <end position="243"/>
    </location>
</feature>
<dbReference type="PANTHER" id="PTHR43336">
    <property type="entry name" value="OXYGEN SENSOR HISTIDINE KINASE RESPONSE REGULATOR DEVS/DOSS"/>
    <property type="match status" value="1"/>
</dbReference>
<evidence type="ECO:0000313" key="11">
    <source>
        <dbReference type="Proteomes" id="UP000054408"/>
    </source>
</evidence>
<evidence type="ECO:0000256" key="2">
    <source>
        <dbReference type="ARBA" id="ARBA00022443"/>
    </source>
</evidence>
<evidence type="ECO:0000256" key="3">
    <source>
        <dbReference type="ARBA" id="ARBA00022692"/>
    </source>
</evidence>
<dbReference type="PANTHER" id="PTHR43336:SF3">
    <property type="entry name" value="GUANYLATE CYCLASE DOMAIN-CONTAINING PROTEIN"/>
    <property type="match status" value="1"/>
</dbReference>
<sequence length="706" mass="73609">MEYLSGAGPGAGAGAGYGGAAGAGGGLGHGLSSRYSDTGFAPLPSLQRPVSSGMETGMGAGSWARAGQLPPPAQSVSPAGVDVDLGMYGLGRSRSRSPPRGGSRGAGYGDGYGAPFGDGYGAPFGDGYGSPPDHDDEYYSSDLADEVGYGSRGVGMDDLGAGSPMAASPLDFAAPPPGAGLPADADHYVVALYPSEPSIADELPLQKGEMLAVLGDRGEWWKGSNVSGAVGYFPKVYTKKVSRSRVAQAGVLADPASQTLPTTEYADSTPQQAGPEPAPAGAAAKSEPDPVAPKPATAEPASAKPAAPTPTPTPTPATSAPATAASPPRPRRPRAKPAPKEKTSQEKVATLMDSLGVTIVMLVVTVYVLFIDDLVTIVGADRSSGHDTMVFVFLILKVIVFVMFLVELVATSWADRKYFLSFFFWLDVLALVSLVPDVLLLFGFDLFSSISGLTVARTGRVARASARAARLVRVVRVIKISRFIGQQHGASTRGWLDSGDDGADAATALGPAAEAAVNTTTNKMTAIVLIMFLAVSLMQISPEWVGHAEAGLWTLETALGSNDTATASLALARFVQTYPSTLPVLAVRSAGVSVYGDVTRDVWKHYDVFLEPIYTPGNVTQAYFLAKHRERVQAAFNLSLVILIILILAVGTVLVGLDAKALVHATRKTEMQKFHQKQLELMGRSMAAREAAARSQDDLRSSAVVD</sequence>
<dbReference type="AlphaFoldDB" id="A0A0L0DL90"/>
<feature type="transmembrane region" description="Helical" evidence="8">
    <location>
        <begin position="634"/>
        <end position="657"/>
    </location>
</feature>
<reference evidence="10 11" key="1">
    <citation type="submission" date="2010-05" db="EMBL/GenBank/DDBJ databases">
        <title>The Genome Sequence of Thecamonas trahens ATCC 50062.</title>
        <authorList>
            <consortium name="The Broad Institute Genome Sequencing Platform"/>
            <person name="Russ C."/>
            <person name="Cuomo C."/>
            <person name="Shea T."/>
            <person name="Young S.K."/>
            <person name="Zeng Q."/>
            <person name="Koehrsen M."/>
            <person name="Haas B."/>
            <person name="Borodovsky M."/>
            <person name="Guigo R."/>
            <person name="Alvarado L."/>
            <person name="Berlin A."/>
            <person name="Bochicchio J."/>
            <person name="Borenstein D."/>
            <person name="Chapman S."/>
            <person name="Chen Z."/>
            <person name="Freedman E."/>
            <person name="Gellesch M."/>
            <person name="Goldberg J."/>
            <person name="Griggs A."/>
            <person name="Gujja S."/>
            <person name="Heilman E."/>
            <person name="Heiman D."/>
            <person name="Hepburn T."/>
            <person name="Howarth C."/>
            <person name="Jen D."/>
            <person name="Larson L."/>
            <person name="Mehta T."/>
            <person name="Park D."/>
            <person name="Pearson M."/>
            <person name="Roberts A."/>
            <person name="Saif S."/>
            <person name="Shenoy N."/>
            <person name="Sisk P."/>
            <person name="Stolte C."/>
            <person name="Sykes S."/>
            <person name="Thomson T."/>
            <person name="Walk T."/>
            <person name="White J."/>
            <person name="Yandava C."/>
            <person name="Burger G."/>
            <person name="Gray M.W."/>
            <person name="Holland P.W.H."/>
            <person name="King N."/>
            <person name="Lang F.B.F."/>
            <person name="Roger A.J."/>
            <person name="Ruiz-Trillo I."/>
            <person name="Lander E."/>
            <person name="Nusbaum C."/>
        </authorList>
    </citation>
    <scope>NUCLEOTIDE SEQUENCE [LARGE SCALE GENOMIC DNA]</scope>
    <source>
        <strain evidence="10 11">ATCC 50062</strain>
    </source>
</reference>
<feature type="compositionally biased region" description="Low complexity" evidence="7">
    <location>
        <begin position="270"/>
        <end position="284"/>
    </location>
</feature>
<dbReference type="SMART" id="SM00326">
    <property type="entry name" value="SH3"/>
    <property type="match status" value="1"/>
</dbReference>
<feature type="compositionally biased region" description="Polar residues" evidence="7">
    <location>
        <begin position="258"/>
        <end position="269"/>
    </location>
</feature>
<feature type="compositionally biased region" description="Low complexity" evidence="7">
    <location>
        <begin position="294"/>
        <end position="306"/>
    </location>
</feature>
<dbReference type="Proteomes" id="UP000054408">
    <property type="component" value="Unassembled WGS sequence"/>
</dbReference>
<feature type="region of interest" description="Disordered" evidence="7">
    <location>
        <begin position="258"/>
        <end position="346"/>
    </location>
</feature>
<keyword evidence="11" id="KW-1185">Reference proteome</keyword>
<keyword evidence="4 8" id="KW-1133">Transmembrane helix</keyword>
<feature type="compositionally biased region" description="Low complexity" evidence="7">
    <location>
        <begin position="316"/>
        <end position="326"/>
    </location>
</feature>
<dbReference type="OrthoDB" id="4680325at2759"/>
<dbReference type="Gene3D" id="2.30.30.40">
    <property type="entry name" value="SH3 Domains"/>
    <property type="match status" value="1"/>
</dbReference>
<evidence type="ECO:0000256" key="5">
    <source>
        <dbReference type="ARBA" id="ARBA00023136"/>
    </source>
</evidence>
<protein>
    <recommendedName>
        <fullName evidence="9">SH3 domain-containing protein</fullName>
    </recommendedName>
</protein>
<keyword evidence="5 8" id="KW-0472">Membrane</keyword>
<evidence type="ECO:0000256" key="1">
    <source>
        <dbReference type="ARBA" id="ARBA00004141"/>
    </source>
</evidence>
<feature type="transmembrane region" description="Helical" evidence="8">
    <location>
        <begin position="390"/>
        <end position="410"/>
    </location>
</feature>
<dbReference type="CDD" id="cd00174">
    <property type="entry name" value="SH3"/>
    <property type="match status" value="1"/>
</dbReference>
<dbReference type="GO" id="GO:0016020">
    <property type="term" value="C:membrane"/>
    <property type="evidence" value="ECO:0007669"/>
    <property type="project" value="UniProtKB-SubCell"/>
</dbReference>
<dbReference type="STRING" id="461836.A0A0L0DL90"/>
<proteinExistence type="predicted"/>
<dbReference type="InterPro" id="IPR027359">
    <property type="entry name" value="Volt_channel_dom_sf"/>
</dbReference>
<evidence type="ECO:0000256" key="7">
    <source>
        <dbReference type="SAM" id="MobiDB-lite"/>
    </source>
</evidence>
<accession>A0A0L0DL90</accession>
<dbReference type="Gene3D" id="1.20.120.350">
    <property type="entry name" value="Voltage-gated potassium channels. Chain C"/>
    <property type="match status" value="1"/>
</dbReference>
<comment type="subcellular location">
    <subcellularLocation>
        <location evidence="1">Membrane</location>
        <topology evidence="1">Multi-pass membrane protein</topology>
    </subcellularLocation>
</comment>
<dbReference type="PROSITE" id="PS50002">
    <property type="entry name" value="SH3"/>
    <property type="match status" value="1"/>
</dbReference>
<evidence type="ECO:0000256" key="6">
    <source>
        <dbReference type="PROSITE-ProRule" id="PRU00192"/>
    </source>
</evidence>
<keyword evidence="3 8" id="KW-0812">Transmembrane</keyword>
<feature type="transmembrane region" description="Helical" evidence="8">
    <location>
        <begin position="348"/>
        <end position="370"/>
    </location>
</feature>
<feature type="region of interest" description="Disordered" evidence="7">
    <location>
        <begin position="31"/>
        <end position="110"/>
    </location>
</feature>
<dbReference type="RefSeq" id="XP_013755115.1">
    <property type="nucleotide sequence ID" value="XM_013899661.1"/>
</dbReference>
<dbReference type="SUPFAM" id="SSF81324">
    <property type="entry name" value="Voltage-gated potassium channels"/>
    <property type="match status" value="1"/>
</dbReference>
<dbReference type="EMBL" id="GL349475">
    <property type="protein sequence ID" value="KNC52806.1"/>
    <property type="molecule type" value="Genomic_DNA"/>
</dbReference>
<dbReference type="SUPFAM" id="SSF50044">
    <property type="entry name" value="SH3-domain"/>
    <property type="match status" value="1"/>
</dbReference>